<proteinExistence type="predicted"/>
<reference evidence="2" key="1">
    <citation type="journal article" date="2023" name="Mol. Phylogenet. Evol.">
        <title>Genome-scale phylogeny and comparative genomics of the fungal order Sordariales.</title>
        <authorList>
            <person name="Hensen N."/>
            <person name="Bonometti L."/>
            <person name="Westerberg I."/>
            <person name="Brannstrom I.O."/>
            <person name="Guillou S."/>
            <person name="Cros-Aarteil S."/>
            <person name="Calhoun S."/>
            <person name="Haridas S."/>
            <person name="Kuo A."/>
            <person name="Mondo S."/>
            <person name="Pangilinan J."/>
            <person name="Riley R."/>
            <person name="LaButti K."/>
            <person name="Andreopoulos B."/>
            <person name="Lipzen A."/>
            <person name="Chen C."/>
            <person name="Yan M."/>
            <person name="Daum C."/>
            <person name="Ng V."/>
            <person name="Clum A."/>
            <person name="Steindorff A."/>
            <person name="Ohm R.A."/>
            <person name="Martin F."/>
            <person name="Silar P."/>
            <person name="Natvig D.O."/>
            <person name="Lalanne C."/>
            <person name="Gautier V."/>
            <person name="Ament-Velasquez S.L."/>
            <person name="Kruys A."/>
            <person name="Hutchinson M.I."/>
            <person name="Powell A.J."/>
            <person name="Barry K."/>
            <person name="Miller A.N."/>
            <person name="Grigoriev I.V."/>
            <person name="Debuchy R."/>
            <person name="Gladieux P."/>
            <person name="Hiltunen Thoren M."/>
            <person name="Johannesson H."/>
        </authorList>
    </citation>
    <scope>NUCLEOTIDE SEQUENCE</scope>
    <source>
        <strain evidence="2">PSN293</strain>
    </source>
</reference>
<accession>A0AAN7B035</accession>
<keyword evidence="1" id="KW-0812">Transmembrane</keyword>
<name>A0AAN7B035_9PEZI</name>
<feature type="transmembrane region" description="Helical" evidence="1">
    <location>
        <begin position="131"/>
        <end position="153"/>
    </location>
</feature>
<sequence>MDPFPLFLRLCVLFFFFFACIFPCLFFSSAVSLPIAFLLSFPLHSHLLFSHSHLLCVFFSLYSMTIRPHFLVLHDFSNFLFASFLFDCFCSLLYINSTSCKRHVPPSFPIRSSLFSLSLFPFLFLPFNLPVLSLFFCSLFFFCITPPSSTLSYPRLGPRYDL</sequence>
<keyword evidence="1" id="KW-0472">Membrane</keyword>
<keyword evidence="1" id="KW-1133">Transmembrane helix</keyword>
<dbReference type="AlphaFoldDB" id="A0AAN7B035"/>
<evidence type="ECO:0000313" key="3">
    <source>
        <dbReference type="Proteomes" id="UP001301769"/>
    </source>
</evidence>
<keyword evidence="3" id="KW-1185">Reference proteome</keyword>
<comment type="caution">
    <text evidence="2">The sequence shown here is derived from an EMBL/GenBank/DDBJ whole genome shotgun (WGS) entry which is preliminary data.</text>
</comment>
<feature type="transmembrane region" description="Helical" evidence="1">
    <location>
        <begin position="6"/>
        <end position="39"/>
    </location>
</feature>
<dbReference type="EMBL" id="MU858587">
    <property type="protein sequence ID" value="KAK4205958.1"/>
    <property type="molecule type" value="Genomic_DNA"/>
</dbReference>
<feature type="transmembrane region" description="Helical" evidence="1">
    <location>
        <begin position="76"/>
        <end position="96"/>
    </location>
</feature>
<organism evidence="2 3">
    <name type="scientific">Rhypophila decipiens</name>
    <dbReference type="NCBI Taxonomy" id="261697"/>
    <lineage>
        <taxon>Eukaryota</taxon>
        <taxon>Fungi</taxon>
        <taxon>Dikarya</taxon>
        <taxon>Ascomycota</taxon>
        <taxon>Pezizomycotina</taxon>
        <taxon>Sordariomycetes</taxon>
        <taxon>Sordariomycetidae</taxon>
        <taxon>Sordariales</taxon>
        <taxon>Naviculisporaceae</taxon>
        <taxon>Rhypophila</taxon>
    </lineage>
</organism>
<protein>
    <submittedName>
        <fullName evidence="2">Uncharacterized protein</fullName>
    </submittedName>
</protein>
<feature type="transmembrane region" description="Helical" evidence="1">
    <location>
        <begin position="46"/>
        <end position="64"/>
    </location>
</feature>
<evidence type="ECO:0000313" key="2">
    <source>
        <dbReference type="EMBL" id="KAK4205958.1"/>
    </source>
</evidence>
<reference evidence="2" key="2">
    <citation type="submission" date="2023-05" db="EMBL/GenBank/DDBJ databases">
        <authorList>
            <consortium name="Lawrence Berkeley National Laboratory"/>
            <person name="Steindorff A."/>
            <person name="Hensen N."/>
            <person name="Bonometti L."/>
            <person name="Westerberg I."/>
            <person name="Brannstrom I.O."/>
            <person name="Guillou S."/>
            <person name="Cros-Aarteil S."/>
            <person name="Calhoun S."/>
            <person name="Haridas S."/>
            <person name="Kuo A."/>
            <person name="Mondo S."/>
            <person name="Pangilinan J."/>
            <person name="Riley R."/>
            <person name="Labutti K."/>
            <person name="Andreopoulos B."/>
            <person name="Lipzen A."/>
            <person name="Chen C."/>
            <person name="Yanf M."/>
            <person name="Daum C."/>
            <person name="Ng V."/>
            <person name="Clum A."/>
            <person name="Ohm R."/>
            <person name="Martin F."/>
            <person name="Silar P."/>
            <person name="Natvig D."/>
            <person name="Lalanne C."/>
            <person name="Gautier V."/>
            <person name="Ament-Velasquez S.L."/>
            <person name="Kruys A."/>
            <person name="Hutchinson M.I."/>
            <person name="Powell A.J."/>
            <person name="Barry K."/>
            <person name="Miller A.N."/>
            <person name="Grigoriev I.V."/>
            <person name="Debuchy R."/>
            <person name="Gladieux P."/>
            <person name="Thoren M.H."/>
            <person name="Johannesson H."/>
        </authorList>
    </citation>
    <scope>NUCLEOTIDE SEQUENCE</scope>
    <source>
        <strain evidence="2">PSN293</strain>
    </source>
</reference>
<dbReference type="Proteomes" id="UP001301769">
    <property type="component" value="Unassembled WGS sequence"/>
</dbReference>
<evidence type="ECO:0000256" key="1">
    <source>
        <dbReference type="SAM" id="Phobius"/>
    </source>
</evidence>
<gene>
    <name evidence="2" type="ORF">QBC37DRAFT_462569</name>
</gene>